<evidence type="ECO:0000256" key="6">
    <source>
        <dbReference type="ARBA" id="ARBA00022898"/>
    </source>
</evidence>
<dbReference type="InterPro" id="IPR050596">
    <property type="entry name" value="AspAT/PAT-like"/>
</dbReference>
<comment type="subunit">
    <text evidence="3">Homodimer.</text>
</comment>
<dbReference type="PROSITE" id="PS00105">
    <property type="entry name" value="AA_TRANSFER_CLASS_1"/>
    <property type="match status" value="1"/>
</dbReference>
<keyword evidence="10" id="KW-1185">Reference proteome</keyword>
<proteinExistence type="inferred from homology"/>
<evidence type="ECO:0000256" key="3">
    <source>
        <dbReference type="ARBA" id="ARBA00011738"/>
    </source>
</evidence>
<dbReference type="GO" id="GO:0006520">
    <property type="term" value="P:amino acid metabolic process"/>
    <property type="evidence" value="ECO:0007669"/>
    <property type="project" value="InterPro"/>
</dbReference>
<comment type="similarity">
    <text evidence="2 7">Belongs to the class-I pyridoxal-phosphate-dependent aminotransferase family.</text>
</comment>
<accession>A0AAE3H9I5</accession>
<sequence length="385" mass="43018">MKKNISDRVADMPPFHVMEVLERAQELEREGRRVIHLEIGEPDLPTAPHICEAAAAAMCSGNTKYTHSQGIPELREAIAERYRDKFGVVVAPEQVMITSGTSPAMLSLFLALIDPGDEVIMSNPHYACYPNFVRAVNGIPDFIYTDRGSGFMLQPRQVAGRITERTRAILINSPSNPTGQVIPSGIMRGLAEVAGDVPIISDEIYQGLVYEGEDHTILEFTENAFVLNGFSKLYAMTGWRLGYLIAPERYIRTLQKIQQNFFISTNAFVQHAGVAALKGPQERVKEMVTAYDQRRRYMLGRLRGMGLEVESEPVGAYYILADARRFSEDSLGLSRRILEDIDVAVTPGIDFGDGAEGFLRFSYANSLDNIREGMDRLEAYLSRIR</sequence>
<organism evidence="9 10">
    <name type="scientific">Methanolobus chelungpuianus</name>
    <dbReference type="NCBI Taxonomy" id="502115"/>
    <lineage>
        <taxon>Archaea</taxon>
        <taxon>Methanobacteriati</taxon>
        <taxon>Methanobacteriota</taxon>
        <taxon>Stenosarchaea group</taxon>
        <taxon>Methanomicrobia</taxon>
        <taxon>Methanosarcinales</taxon>
        <taxon>Methanosarcinaceae</taxon>
        <taxon>Methanolobus</taxon>
    </lineage>
</organism>
<dbReference type="InterPro" id="IPR004839">
    <property type="entry name" value="Aminotransferase_I/II_large"/>
</dbReference>
<evidence type="ECO:0000313" key="10">
    <source>
        <dbReference type="Proteomes" id="UP001206983"/>
    </source>
</evidence>
<dbReference type="InterPro" id="IPR004838">
    <property type="entry name" value="NHTrfase_class1_PyrdxlP-BS"/>
</dbReference>
<dbReference type="GO" id="GO:0008483">
    <property type="term" value="F:transaminase activity"/>
    <property type="evidence" value="ECO:0007669"/>
    <property type="project" value="UniProtKB-KW"/>
</dbReference>
<dbReference type="SUPFAM" id="SSF53383">
    <property type="entry name" value="PLP-dependent transferases"/>
    <property type="match status" value="1"/>
</dbReference>
<dbReference type="GO" id="GO:0030170">
    <property type="term" value="F:pyridoxal phosphate binding"/>
    <property type="evidence" value="ECO:0007669"/>
    <property type="project" value="InterPro"/>
</dbReference>
<dbReference type="PANTHER" id="PTHR46383">
    <property type="entry name" value="ASPARTATE AMINOTRANSFERASE"/>
    <property type="match status" value="1"/>
</dbReference>
<keyword evidence="4 7" id="KW-0032">Aminotransferase</keyword>
<dbReference type="Pfam" id="PF00155">
    <property type="entry name" value="Aminotran_1_2"/>
    <property type="match status" value="1"/>
</dbReference>
<reference evidence="9 10" key="1">
    <citation type="journal article" date="2011" name="Appl. Environ. Microbiol.">
        <title>Methanogenic archaea isolated from Taiwan's Chelungpu fault.</title>
        <authorList>
            <person name="Wu S.Y."/>
            <person name="Lai M.C."/>
        </authorList>
    </citation>
    <scope>NUCLEOTIDE SEQUENCE [LARGE SCALE GENOMIC DNA]</scope>
    <source>
        <strain evidence="9 10">St545Mb</strain>
    </source>
</reference>
<dbReference type="RefSeq" id="WP_256621970.1">
    <property type="nucleotide sequence ID" value="NZ_JTEO01000002.1"/>
</dbReference>
<evidence type="ECO:0000256" key="5">
    <source>
        <dbReference type="ARBA" id="ARBA00022679"/>
    </source>
</evidence>
<evidence type="ECO:0000259" key="8">
    <source>
        <dbReference type="Pfam" id="PF00155"/>
    </source>
</evidence>
<evidence type="ECO:0000256" key="1">
    <source>
        <dbReference type="ARBA" id="ARBA00001933"/>
    </source>
</evidence>
<protein>
    <recommendedName>
        <fullName evidence="7">Aminotransferase</fullName>
        <ecNumber evidence="7">2.6.1.-</ecNumber>
    </recommendedName>
</protein>
<dbReference type="EMBL" id="JTEO01000002">
    <property type="protein sequence ID" value="MCQ6962200.1"/>
    <property type="molecule type" value="Genomic_DNA"/>
</dbReference>
<feature type="domain" description="Aminotransferase class I/classII large" evidence="8">
    <location>
        <begin position="33"/>
        <end position="377"/>
    </location>
</feature>
<dbReference type="PANTHER" id="PTHR46383:SF2">
    <property type="entry name" value="AMINOTRANSFERASE"/>
    <property type="match status" value="1"/>
</dbReference>
<comment type="caution">
    <text evidence="9">The sequence shown here is derived from an EMBL/GenBank/DDBJ whole genome shotgun (WGS) entry which is preliminary data.</text>
</comment>
<dbReference type="Gene3D" id="3.40.640.10">
    <property type="entry name" value="Type I PLP-dependent aspartate aminotransferase-like (Major domain)"/>
    <property type="match status" value="1"/>
</dbReference>
<evidence type="ECO:0000313" key="9">
    <source>
        <dbReference type="EMBL" id="MCQ6962200.1"/>
    </source>
</evidence>
<dbReference type="InterPro" id="IPR015424">
    <property type="entry name" value="PyrdxlP-dep_Trfase"/>
</dbReference>
<comment type="cofactor">
    <cofactor evidence="1 7">
        <name>pyridoxal 5'-phosphate</name>
        <dbReference type="ChEBI" id="CHEBI:597326"/>
    </cofactor>
</comment>
<dbReference type="InterPro" id="IPR015421">
    <property type="entry name" value="PyrdxlP-dep_Trfase_major"/>
</dbReference>
<evidence type="ECO:0000256" key="4">
    <source>
        <dbReference type="ARBA" id="ARBA00022576"/>
    </source>
</evidence>
<dbReference type="EC" id="2.6.1.-" evidence="7"/>
<dbReference type="CDD" id="cd00609">
    <property type="entry name" value="AAT_like"/>
    <property type="match status" value="1"/>
</dbReference>
<gene>
    <name evidence="9" type="ORF">PV02_03455</name>
</gene>
<evidence type="ECO:0000256" key="7">
    <source>
        <dbReference type="RuleBase" id="RU000481"/>
    </source>
</evidence>
<dbReference type="Proteomes" id="UP001206983">
    <property type="component" value="Unassembled WGS sequence"/>
</dbReference>
<evidence type="ECO:0000256" key="2">
    <source>
        <dbReference type="ARBA" id="ARBA00007441"/>
    </source>
</evidence>
<name>A0AAE3H9I5_9EURY</name>
<keyword evidence="6" id="KW-0663">Pyridoxal phosphate</keyword>
<dbReference type="AlphaFoldDB" id="A0AAE3H9I5"/>
<keyword evidence="5 7" id="KW-0808">Transferase</keyword>